<dbReference type="EMBL" id="PZKE01000020">
    <property type="protein sequence ID" value="PTE13054.1"/>
    <property type="molecule type" value="Genomic_DNA"/>
</dbReference>
<dbReference type="AlphaFoldDB" id="A0A2T4J576"/>
<sequence length="121" mass="12862">MTGGKEQGGDATPLAPLLGRTAQEVRRCRDVVLRVELAVHGLIDEGAIRDRRLGAELQAIDLLDQRLADLADWLAALARAAGPLHLPEAALTGLAGLRLADLRQALAGQDRPAGEARTELF</sequence>
<organism evidence="1 2">
    <name type="scientific">Fuscovulum blasticum DSM 2131</name>
    <dbReference type="NCBI Taxonomy" id="1188250"/>
    <lineage>
        <taxon>Bacteria</taxon>
        <taxon>Pseudomonadati</taxon>
        <taxon>Pseudomonadota</taxon>
        <taxon>Alphaproteobacteria</taxon>
        <taxon>Rhodobacterales</taxon>
        <taxon>Paracoccaceae</taxon>
        <taxon>Pseudogemmobacter</taxon>
    </lineage>
</organism>
<dbReference type="RefSeq" id="WP_107674454.1">
    <property type="nucleotide sequence ID" value="NZ_PZKE01000020.1"/>
</dbReference>
<dbReference type="Proteomes" id="UP000241362">
    <property type="component" value="Unassembled WGS sequence"/>
</dbReference>
<name>A0A2T4J576_FUSBL</name>
<comment type="caution">
    <text evidence="1">The sequence shown here is derived from an EMBL/GenBank/DDBJ whole genome shotgun (WGS) entry which is preliminary data.</text>
</comment>
<protein>
    <submittedName>
        <fullName evidence="1">Uncharacterized protein</fullName>
    </submittedName>
</protein>
<accession>A0A2T4J576</accession>
<evidence type="ECO:0000313" key="2">
    <source>
        <dbReference type="Proteomes" id="UP000241362"/>
    </source>
</evidence>
<keyword evidence="2" id="KW-1185">Reference proteome</keyword>
<gene>
    <name evidence="1" type="ORF">C5F44_15485</name>
</gene>
<reference evidence="1 2" key="1">
    <citation type="submission" date="2018-03" db="EMBL/GenBank/DDBJ databases">
        <title>Rhodobacter blasticus.</title>
        <authorList>
            <person name="Meyer T.E."/>
            <person name="Miller S."/>
            <person name="Lodha T."/>
            <person name="Gandham S."/>
            <person name="Chintalapati S."/>
            <person name="Chintalapati V.R."/>
        </authorList>
    </citation>
    <scope>NUCLEOTIDE SEQUENCE [LARGE SCALE GENOMIC DNA]</scope>
    <source>
        <strain evidence="1 2">DSM 2131</strain>
    </source>
</reference>
<evidence type="ECO:0000313" key="1">
    <source>
        <dbReference type="EMBL" id="PTE13054.1"/>
    </source>
</evidence>
<proteinExistence type="predicted"/>